<feature type="region of interest" description="Disordered" evidence="1">
    <location>
        <begin position="1"/>
        <end position="66"/>
    </location>
</feature>
<accession>A0A1I5V7S9</accession>
<gene>
    <name evidence="3" type="ORF">SAMN04488506_0409</name>
</gene>
<keyword evidence="4" id="KW-1185">Reference proteome</keyword>
<dbReference type="AlphaFoldDB" id="A0A1I5V7S9"/>
<organism evidence="3 4">
    <name type="scientific">Desemzia incerta</name>
    <dbReference type="NCBI Taxonomy" id="82801"/>
    <lineage>
        <taxon>Bacteria</taxon>
        <taxon>Bacillati</taxon>
        <taxon>Bacillota</taxon>
        <taxon>Bacilli</taxon>
        <taxon>Lactobacillales</taxon>
        <taxon>Carnobacteriaceae</taxon>
        <taxon>Desemzia</taxon>
    </lineage>
</organism>
<keyword evidence="2" id="KW-1133">Transmembrane helix</keyword>
<reference evidence="3 4" key="1">
    <citation type="submission" date="2016-10" db="EMBL/GenBank/DDBJ databases">
        <authorList>
            <person name="de Groot N.N."/>
        </authorList>
    </citation>
    <scope>NUCLEOTIDE SEQUENCE [LARGE SCALE GENOMIC DNA]</scope>
    <source>
        <strain evidence="3 4">DSM 20581</strain>
    </source>
</reference>
<feature type="compositionally biased region" description="Gly residues" evidence="1">
    <location>
        <begin position="1"/>
        <end position="51"/>
    </location>
</feature>
<dbReference type="Proteomes" id="UP000199136">
    <property type="component" value="Unassembled WGS sequence"/>
</dbReference>
<dbReference type="STRING" id="82801.SAMN04488506_0409"/>
<sequence>MARGGGSRGGGGSFGGSRGGAGRSGGGGFGGNRGGGFGGFGGSPRGRGGGYNRPSRPVFIPTRPFYGSRPRGGRYYGTGGGGGGNGCGGTGCSSIIIILLVMGAILYFFSGGFSGSSSGSSSITRSTIEREALPEGSVNETAYFTDQTQAGWIGNQTTMIDGLRHFYNETGVQPHVYITDNINGSTAPSSAELEEFSNNLYDELFTDEAHLLLVFFAPDNNSYMDYYVTGTQAKSVIDAEAGDILLDYIDRNYYDNSLSNEEFFSNSFRDAADRIMTVTRSPWIPVLIVLGVLAVLFLLYTWWKRRQQQKDLEAKRTEEMLSKPLDTFGDSAAEKLAKKYEDSNKK</sequence>
<evidence type="ECO:0000313" key="3">
    <source>
        <dbReference type="EMBL" id="SFQ03614.1"/>
    </source>
</evidence>
<evidence type="ECO:0000256" key="1">
    <source>
        <dbReference type="SAM" id="MobiDB-lite"/>
    </source>
</evidence>
<keyword evidence="2" id="KW-0472">Membrane</keyword>
<keyword evidence="2" id="KW-0812">Transmembrane</keyword>
<evidence type="ECO:0000313" key="4">
    <source>
        <dbReference type="Proteomes" id="UP000199136"/>
    </source>
</evidence>
<evidence type="ECO:0008006" key="5">
    <source>
        <dbReference type="Google" id="ProtNLM"/>
    </source>
</evidence>
<name>A0A1I5V7S9_9LACT</name>
<dbReference type="RefSeq" id="WP_218147483.1">
    <property type="nucleotide sequence ID" value="NZ_CP126128.1"/>
</dbReference>
<protein>
    <recommendedName>
        <fullName evidence="5">TPM domain-containing protein</fullName>
    </recommendedName>
</protein>
<feature type="transmembrane region" description="Helical" evidence="2">
    <location>
        <begin position="95"/>
        <end position="113"/>
    </location>
</feature>
<feature type="transmembrane region" description="Helical" evidence="2">
    <location>
        <begin position="283"/>
        <end position="303"/>
    </location>
</feature>
<dbReference type="EMBL" id="FOXW01000001">
    <property type="protein sequence ID" value="SFQ03614.1"/>
    <property type="molecule type" value="Genomic_DNA"/>
</dbReference>
<proteinExistence type="predicted"/>
<evidence type="ECO:0000256" key="2">
    <source>
        <dbReference type="SAM" id="Phobius"/>
    </source>
</evidence>